<sequence length="913" mass="93231">MRPETRGADAAWIRTRLRTAPWATAAFGMLVLVTAFLAAVLPRAAEAYETHGLRQALDSAAPESTVLELKAAPPGLDRPRRAREDEVRPGALAAVDARARALLPEPLRVDRTRSAHGVRTGKGLQGLDRWLPRPDGLPPRFTLFAQSGTAGHATVREGRLPAADGPVSADTRTVEGAVTAETARTLRLRTGSTLTLDRFPDRPLTVRVTGVLEPRQPERAYWSAEPILRTPALASNGGPPPQFYWQAGVLLAPEAAPALLGGQVEPERYWRFAPATRNLTAADAEALADRVASLEDGPGLVRMREVAGPTAQLSTGLEEVVGGYARTRDAIRPVVAVGAVGIAAVAVIVLAMSGALAAARRDAELALLRARGGSLAGIGGRLLAESALPALPAAACGLLLAALAVDGARPLPSALAAGAVALLACAALPVRAVVAHRRPRTHPGRGDLTPAGPGGRRTVAELTLLVLAAGSVAALRRRGTGGAADPLVSAAPVLVALVAALLLVRLYPLPLRWAARPAGRLRGPVGFLALARAGRSPAAVAALPLLTLLTALTTAAFGGSVLNAVADARDRAALLRTGADARVDTADGTALPAALERAVRDVPGVRDVVAAGVSYASEHVSEADRSLTVVAVEPDAYAALARRTGLGGFTADRLATGGGVLGAVASPGVAERLGRAPHRIGADGGPVTVRITAVRPRTPAVPEGDFLLVDAAGLPGPGGATSLLVTGPGVDGAALRAAVRGPETRPPVTLRGEERAALSDSPLQSGAERIYLWAVAASTGYALLSLVLGTARTAPERAALLARLRTLGLTTRQGRRLLGLEALPLALLAAGGGAAVGWAAVRLLAPGIDLDRLALGGAYGATAPGGAVLRADTWSLALPAAGALLLAGAAAVAQAWWAGRRTPITHLRAGDLR</sequence>
<keyword evidence="3" id="KW-1185">Reference proteome</keyword>
<evidence type="ECO:0000256" key="1">
    <source>
        <dbReference type="SAM" id="Phobius"/>
    </source>
</evidence>
<protein>
    <submittedName>
        <fullName evidence="2">ABC transporter permease</fullName>
    </submittedName>
</protein>
<keyword evidence="1" id="KW-0812">Transmembrane</keyword>
<dbReference type="PANTHER" id="PTHR30572">
    <property type="entry name" value="MEMBRANE COMPONENT OF TRANSPORTER-RELATED"/>
    <property type="match status" value="1"/>
</dbReference>
<evidence type="ECO:0000313" key="3">
    <source>
        <dbReference type="Proteomes" id="UP001056383"/>
    </source>
</evidence>
<feature type="transmembrane region" description="Helical" evidence="1">
    <location>
        <begin position="822"/>
        <end position="841"/>
    </location>
</feature>
<dbReference type="RefSeq" id="WP_010475348.1">
    <property type="nucleotide sequence ID" value="NZ_CP095474.1"/>
</dbReference>
<dbReference type="InterPro" id="IPR050250">
    <property type="entry name" value="Macrolide_Exporter_MacB"/>
</dbReference>
<dbReference type="EMBL" id="CP095474">
    <property type="protein sequence ID" value="URN18521.1"/>
    <property type="molecule type" value="Genomic_DNA"/>
</dbReference>
<accession>A0ABY4TJ36</accession>
<feature type="transmembrane region" description="Helical" evidence="1">
    <location>
        <begin position="877"/>
        <end position="898"/>
    </location>
</feature>
<dbReference type="Proteomes" id="UP001056383">
    <property type="component" value="Chromosome"/>
</dbReference>
<keyword evidence="1" id="KW-1133">Transmembrane helix</keyword>
<name>A0ABY4TJ36_9ACTN</name>
<proteinExistence type="predicted"/>
<keyword evidence="1" id="KW-0472">Membrane</keyword>
<feature type="transmembrane region" description="Helical" evidence="1">
    <location>
        <begin position="538"/>
        <end position="566"/>
    </location>
</feature>
<dbReference type="PANTHER" id="PTHR30572:SF4">
    <property type="entry name" value="ABC TRANSPORTER PERMEASE YTRF"/>
    <property type="match status" value="1"/>
</dbReference>
<organism evidence="2 3">
    <name type="scientific">Streptomyces sudanensis</name>
    <dbReference type="NCBI Taxonomy" id="436397"/>
    <lineage>
        <taxon>Bacteria</taxon>
        <taxon>Bacillati</taxon>
        <taxon>Actinomycetota</taxon>
        <taxon>Actinomycetes</taxon>
        <taxon>Kitasatosporales</taxon>
        <taxon>Streptomycetaceae</taxon>
        <taxon>Streptomyces</taxon>
    </lineage>
</organism>
<reference evidence="2" key="1">
    <citation type="submission" date="2022-04" db="EMBL/GenBank/DDBJ databases">
        <title>Systematic whole-genome sequencing reveals an unexpected diversity among actinomycetoma pathogens and provides insights into their antibacterial susceptibilities.</title>
        <authorList>
            <person name="Watson A.K."/>
            <person name="Kepplinger B."/>
            <person name="Bakhiet S.M."/>
            <person name="Mhmoud N.A."/>
            <person name="Chapman J."/>
            <person name="Allenby N."/>
            <person name="Mickiewicz K."/>
            <person name="Goodfellow M."/>
            <person name="Fahal A.H."/>
            <person name="Errington J."/>
        </authorList>
    </citation>
    <scope>NUCLEOTIDE SEQUENCE</scope>
    <source>
        <strain evidence="2">SD 504</strain>
    </source>
</reference>
<feature type="transmembrane region" description="Helical" evidence="1">
    <location>
        <begin position="334"/>
        <end position="359"/>
    </location>
</feature>
<feature type="transmembrane region" description="Helical" evidence="1">
    <location>
        <begin position="487"/>
        <end position="507"/>
    </location>
</feature>
<evidence type="ECO:0000313" key="2">
    <source>
        <dbReference type="EMBL" id="URN18521.1"/>
    </source>
</evidence>
<gene>
    <name evidence="2" type="ORF">MW084_24080</name>
</gene>
<feature type="transmembrane region" description="Helical" evidence="1">
    <location>
        <begin position="414"/>
        <end position="434"/>
    </location>
</feature>
<feature type="transmembrane region" description="Helical" evidence="1">
    <location>
        <begin position="20"/>
        <end position="41"/>
    </location>
</feature>